<evidence type="ECO:0000256" key="2">
    <source>
        <dbReference type="SAM" id="Phobius"/>
    </source>
</evidence>
<dbReference type="Proteomes" id="UP000069771">
    <property type="component" value="Chromosome"/>
</dbReference>
<keyword evidence="2" id="KW-0472">Membrane</keyword>
<dbReference type="KEGG" id="fro:AALO17_18260"/>
<evidence type="ECO:0000313" key="3">
    <source>
        <dbReference type="EMBL" id="AMK54960.1"/>
    </source>
</evidence>
<dbReference type="GeneID" id="78478465"/>
<feature type="transmembrane region" description="Helical" evidence="2">
    <location>
        <begin position="28"/>
        <end position="49"/>
    </location>
</feature>
<evidence type="ECO:0000256" key="1">
    <source>
        <dbReference type="SAM" id="MobiDB-lite"/>
    </source>
</evidence>
<proteinExistence type="predicted"/>
<keyword evidence="2" id="KW-1133">Transmembrane helix</keyword>
<gene>
    <name evidence="3" type="ORF">AALO17_18260</name>
</gene>
<keyword evidence="4" id="KW-1185">Reference proteome</keyword>
<sequence>MAEPNKASNKRQRKVKTPRQPRQKQGHLLVWITLIIIAIPCVIVGYVLLTSMEEQNEPVVGVRFDSGDLNPKIEQSQLDQIQQELSGIGGVESVTDNLKSATLRIHLNMADDADRGTVEAAMTQARDIVNSILPFDTYFTNTENGKNYDIEIDSYNWIVDDSHPQDGQIYFKLTKTGAGNEVVDVISEPKDPDLVSEIVRQ</sequence>
<protein>
    <submittedName>
        <fullName evidence="3">Uncharacterized protein</fullName>
    </submittedName>
</protein>
<dbReference type="STRING" id="1702221.AALO17_18260"/>
<dbReference type="RefSeq" id="WP_203225814.1">
    <property type="nucleotide sequence ID" value="NZ_CAMNXC010000028.1"/>
</dbReference>
<reference evidence="3 4" key="1">
    <citation type="journal article" date="2016" name="Gut Pathog.">
        <title>Whole genome sequencing of "Faecalibaculum rodentium" ALO17, isolated from C57BL/6J laboratory mouse feces.</title>
        <authorList>
            <person name="Lim S."/>
            <person name="Chang D.H."/>
            <person name="Ahn S."/>
            <person name="Kim B.C."/>
        </authorList>
    </citation>
    <scope>NUCLEOTIDE SEQUENCE [LARGE SCALE GENOMIC DNA]</scope>
    <source>
        <strain evidence="3 4">Alo17</strain>
    </source>
</reference>
<keyword evidence="2" id="KW-0812">Transmembrane</keyword>
<dbReference type="EMBL" id="CP011391">
    <property type="protein sequence ID" value="AMK54960.1"/>
    <property type="molecule type" value="Genomic_DNA"/>
</dbReference>
<feature type="compositionally biased region" description="Basic residues" evidence="1">
    <location>
        <begin position="8"/>
        <end position="21"/>
    </location>
</feature>
<organism evidence="3 4">
    <name type="scientific">Faecalibaculum rodentium</name>
    <dbReference type="NCBI Taxonomy" id="1702221"/>
    <lineage>
        <taxon>Bacteria</taxon>
        <taxon>Bacillati</taxon>
        <taxon>Bacillota</taxon>
        <taxon>Erysipelotrichia</taxon>
        <taxon>Erysipelotrichales</taxon>
        <taxon>Erysipelotrichaceae</taxon>
        <taxon>Faecalibaculum</taxon>
    </lineage>
</organism>
<accession>A0A140DWD3</accession>
<dbReference type="AlphaFoldDB" id="A0A140DWD3"/>
<name>A0A140DWD3_9FIRM</name>
<evidence type="ECO:0000313" key="4">
    <source>
        <dbReference type="Proteomes" id="UP000069771"/>
    </source>
</evidence>
<feature type="region of interest" description="Disordered" evidence="1">
    <location>
        <begin position="1"/>
        <end position="21"/>
    </location>
</feature>